<dbReference type="InterPro" id="IPR013783">
    <property type="entry name" value="Ig-like_fold"/>
</dbReference>
<dbReference type="InterPro" id="IPR041239">
    <property type="entry name" value="DUF5605"/>
</dbReference>
<reference evidence="4 5" key="1">
    <citation type="submission" date="2024-04" db="EMBL/GenBank/DDBJ databases">
        <title>Defined microbial consortia suppress multidrug-resistant proinflammatory Enterobacteriaceae via ecological control.</title>
        <authorList>
            <person name="Furuichi M."/>
            <person name="Kawaguchi T."/>
            <person name="Pust M."/>
            <person name="Yasuma K."/>
            <person name="Plichta D."/>
            <person name="Hasegawa N."/>
            <person name="Ohya T."/>
            <person name="Bhattarai S."/>
            <person name="Sasajima S."/>
            <person name="Aoto Y."/>
            <person name="Tuganbaev T."/>
            <person name="Yaginuma M."/>
            <person name="Ueda M."/>
            <person name="Okahashi N."/>
            <person name="Amafuji K."/>
            <person name="Kiridooshi Y."/>
            <person name="Sugita K."/>
            <person name="Strazar M."/>
            <person name="Skelly A."/>
            <person name="Suda W."/>
            <person name="Hattori M."/>
            <person name="Nakamoto N."/>
            <person name="Caballero S."/>
            <person name="Norman J."/>
            <person name="Olle B."/>
            <person name="Tanoue T."/>
            <person name="Arita M."/>
            <person name="Bucci V."/>
            <person name="Atarashi K."/>
            <person name="Xavier R."/>
            <person name="Honda K."/>
        </authorList>
    </citation>
    <scope>NUCLEOTIDE SEQUENCE [LARGE SCALE GENOMIC DNA]</scope>
    <source>
        <strain evidence="5">k04-0078-D8-1</strain>
    </source>
</reference>
<dbReference type="EMBL" id="BAABYW010000001">
    <property type="protein sequence ID" value="GAA6409636.1"/>
    <property type="molecule type" value="Genomic_DNA"/>
</dbReference>
<sequence length="513" mass="60698">MENGRYKKQVEKWDVFEVEFQGPAEGNPFTDYEVTGTFESKSECTRADGFYDGNGIYKVRFMPSFEGEYTFKISAGFLDADLEGNFTATAPGRDNHGPVRVANTYHFAYEDGTPYYSIGTTCYVWDLQSDALIKKTLKTLKESAFNKIRFCVFPKHYDYNLGEPRSYPYEGTPMDSGVLTKENFQEYTGRSEGNDWDLTRFNTEHFRHMEGCIEALRDLGIEADLIVMHPYDRWGFSCMEPVEDDRYWKYVIARFAAYRNIWWSLANEFDLFEEKKVEDWERYAKIICEKDPYRHLRSIHNCRNFYDHNRPWITHCSIQRQDLYKSSELVNEWREKYRKPVVLDEIAYEGNIQHGWGNISGEEMLRRFWEAAVRGGYPGHGETYMHPQDILWWSHGGELHGESHKRFGFLLDVMKETPGIGLMPYEKCGWDEVCAVPEESTSQIKPVKDYYLFYYSFMRPSFRDFYFDDETEFEVRVLDTWNMTAEKKGVYKGRFRIELPGRQYMAVQIKRCV</sequence>
<evidence type="ECO:0000313" key="5">
    <source>
        <dbReference type="Proteomes" id="UP001600943"/>
    </source>
</evidence>
<feature type="domain" description="Apiosidase-like catalytic" evidence="1">
    <location>
        <begin position="103"/>
        <end position="394"/>
    </location>
</feature>
<comment type="caution">
    <text evidence="4">The sequence shown here is derived from an EMBL/GenBank/DDBJ whole genome shotgun (WGS) entry which is preliminary data.</text>
</comment>
<feature type="domain" description="DUF5060" evidence="2">
    <location>
        <begin position="9"/>
        <end position="75"/>
    </location>
</feature>
<evidence type="ECO:0000259" key="2">
    <source>
        <dbReference type="Pfam" id="PF16586"/>
    </source>
</evidence>
<proteinExistence type="predicted"/>
<evidence type="ECO:0000313" key="4">
    <source>
        <dbReference type="EMBL" id="GAA6409636.1"/>
    </source>
</evidence>
<dbReference type="Pfam" id="PF18310">
    <property type="entry name" value="DUF5605"/>
    <property type="match status" value="1"/>
</dbReference>
<feature type="domain" description="DUF5605" evidence="3">
    <location>
        <begin position="430"/>
        <end position="510"/>
    </location>
</feature>
<dbReference type="SUPFAM" id="SSF51445">
    <property type="entry name" value="(Trans)glycosidases"/>
    <property type="match status" value="1"/>
</dbReference>
<protein>
    <submittedName>
        <fullName evidence="4">DUF5605 domain-containing protein</fullName>
    </submittedName>
</protein>
<dbReference type="Gene3D" id="3.20.20.80">
    <property type="entry name" value="Glycosidases"/>
    <property type="match status" value="1"/>
</dbReference>
<dbReference type="Pfam" id="PF16586">
    <property type="entry name" value="DUF5060"/>
    <property type="match status" value="1"/>
</dbReference>
<dbReference type="Pfam" id="PF13204">
    <property type="entry name" value="Apiosidase"/>
    <property type="match status" value="1"/>
</dbReference>
<dbReference type="Gene3D" id="2.60.40.3950">
    <property type="match status" value="1"/>
</dbReference>
<dbReference type="InterPro" id="IPR017853">
    <property type="entry name" value="GH"/>
</dbReference>
<dbReference type="Proteomes" id="UP001600943">
    <property type="component" value="Unassembled WGS sequence"/>
</dbReference>
<gene>
    <name evidence="4" type="ORF">K040078D81_37530</name>
</gene>
<dbReference type="InterPro" id="IPR025277">
    <property type="entry name" value="Apiosidase-like_cat_dom"/>
</dbReference>
<keyword evidence="5" id="KW-1185">Reference proteome</keyword>
<dbReference type="PANTHER" id="PTHR37836">
    <property type="entry name" value="LMO1036 PROTEIN"/>
    <property type="match status" value="1"/>
</dbReference>
<accession>A0ABQ0BDU7</accession>
<dbReference type="RefSeq" id="WP_390407528.1">
    <property type="nucleotide sequence ID" value="NZ_BAABYW010000001.1"/>
</dbReference>
<dbReference type="InterPro" id="IPR032260">
    <property type="entry name" value="DUF5060"/>
</dbReference>
<organism evidence="4 5">
    <name type="scientific">Blautia hominis</name>
    <dbReference type="NCBI Taxonomy" id="2025493"/>
    <lineage>
        <taxon>Bacteria</taxon>
        <taxon>Bacillati</taxon>
        <taxon>Bacillota</taxon>
        <taxon>Clostridia</taxon>
        <taxon>Lachnospirales</taxon>
        <taxon>Lachnospiraceae</taxon>
        <taxon>Blautia</taxon>
    </lineage>
</organism>
<dbReference type="PANTHER" id="PTHR37836:SF2">
    <property type="entry name" value="DUF4038 DOMAIN-CONTAINING PROTEIN"/>
    <property type="match status" value="1"/>
</dbReference>
<name>A0ABQ0BDU7_9FIRM</name>
<evidence type="ECO:0000259" key="3">
    <source>
        <dbReference type="Pfam" id="PF18310"/>
    </source>
</evidence>
<dbReference type="Gene3D" id="2.60.40.10">
    <property type="entry name" value="Immunoglobulins"/>
    <property type="match status" value="1"/>
</dbReference>
<evidence type="ECO:0000259" key="1">
    <source>
        <dbReference type="Pfam" id="PF13204"/>
    </source>
</evidence>